<dbReference type="GO" id="GO:0000976">
    <property type="term" value="F:transcription cis-regulatory region binding"/>
    <property type="evidence" value="ECO:0007669"/>
    <property type="project" value="TreeGrafter"/>
</dbReference>
<evidence type="ECO:0000256" key="2">
    <source>
        <dbReference type="ARBA" id="ARBA00022490"/>
    </source>
</evidence>
<evidence type="ECO:0000256" key="7">
    <source>
        <dbReference type="SAM" id="MobiDB-lite"/>
    </source>
</evidence>
<dbReference type="InterPro" id="IPR018957">
    <property type="entry name" value="Znf_C3HC4_RING-type"/>
</dbReference>
<evidence type="ECO:0000313" key="9">
    <source>
        <dbReference type="EMBL" id="PXF50103.1"/>
    </source>
</evidence>
<feature type="compositionally biased region" description="Low complexity" evidence="7">
    <location>
        <begin position="41"/>
        <end position="53"/>
    </location>
</feature>
<feature type="domain" description="RING-type" evidence="8">
    <location>
        <begin position="93"/>
        <end position="136"/>
    </location>
</feature>
<keyword evidence="5" id="KW-0862">Zinc</keyword>
<evidence type="ECO:0000259" key="8">
    <source>
        <dbReference type="PROSITE" id="PS50089"/>
    </source>
</evidence>
<dbReference type="SMART" id="SM00184">
    <property type="entry name" value="RING"/>
    <property type="match status" value="1"/>
</dbReference>
<gene>
    <name evidence="9" type="ORF">BWQ96_00263</name>
</gene>
<feature type="compositionally biased region" description="Gly residues" evidence="7">
    <location>
        <begin position="474"/>
        <end position="488"/>
    </location>
</feature>
<evidence type="ECO:0000256" key="4">
    <source>
        <dbReference type="ARBA" id="ARBA00022771"/>
    </source>
</evidence>
<dbReference type="EMBL" id="NBIV01000001">
    <property type="protein sequence ID" value="PXF50103.1"/>
    <property type="molecule type" value="Genomic_DNA"/>
</dbReference>
<evidence type="ECO:0000256" key="3">
    <source>
        <dbReference type="ARBA" id="ARBA00022723"/>
    </source>
</evidence>
<keyword evidence="10" id="KW-1185">Reference proteome</keyword>
<dbReference type="InterPro" id="IPR039739">
    <property type="entry name" value="MAG2/RNF10"/>
</dbReference>
<keyword evidence="4 6" id="KW-0863">Zinc-finger</keyword>
<evidence type="ECO:0000256" key="6">
    <source>
        <dbReference type="PROSITE-ProRule" id="PRU00175"/>
    </source>
</evidence>
<dbReference type="Pfam" id="PF00097">
    <property type="entry name" value="zf-C3HC4"/>
    <property type="match status" value="1"/>
</dbReference>
<reference evidence="9 10" key="1">
    <citation type="journal article" date="2018" name="Mol. Biol. Evol.">
        <title>Analysis of the draft genome of the red seaweed Gracilariopsis chorda provides insights into genome size evolution in Rhodophyta.</title>
        <authorList>
            <person name="Lee J."/>
            <person name="Yang E.C."/>
            <person name="Graf L."/>
            <person name="Yang J.H."/>
            <person name="Qiu H."/>
            <person name="Zel Zion U."/>
            <person name="Chan C.X."/>
            <person name="Stephens T.G."/>
            <person name="Weber A.P.M."/>
            <person name="Boo G.H."/>
            <person name="Boo S.M."/>
            <person name="Kim K.M."/>
            <person name="Shin Y."/>
            <person name="Jung M."/>
            <person name="Lee S.J."/>
            <person name="Yim H.S."/>
            <person name="Lee J.H."/>
            <person name="Bhattacharya D."/>
            <person name="Yoon H.S."/>
        </authorList>
    </citation>
    <scope>NUCLEOTIDE SEQUENCE [LARGE SCALE GENOMIC DNA]</scope>
    <source>
        <strain evidence="9 10">SKKU-2015</strain>
        <tissue evidence="9">Whole body</tissue>
    </source>
</reference>
<dbReference type="GO" id="GO:0008270">
    <property type="term" value="F:zinc ion binding"/>
    <property type="evidence" value="ECO:0007669"/>
    <property type="project" value="UniProtKB-KW"/>
</dbReference>
<dbReference type="OrthoDB" id="302966at2759"/>
<dbReference type="PANTHER" id="PTHR12983:SF9">
    <property type="entry name" value="E3 UBIQUITIN-PROTEIN LIGASE RNF10"/>
    <property type="match status" value="1"/>
</dbReference>
<feature type="region of interest" description="Disordered" evidence="7">
    <location>
        <begin position="466"/>
        <end position="532"/>
    </location>
</feature>
<feature type="region of interest" description="Disordered" evidence="7">
    <location>
        <begin position="26"/>
        <end position="62"/>
    </location>
</feature>
<dbReference type="Proteomes" id="UP000247409">
    <property type="component" value="Unassembled WGS sequence"/>
</dbReference>
<dbReference type="GO" id="GO:0005737">
    <property type="term" value="C:cytoplasm"/>
    <property type="evidence" value="ECO:0007669"/>
    <property type="project" value="UniProtKB-SubCell"/>
</dbReference>
<dbReference type="InterPro" id="IPR001841">
    <property type="entry name" value="Znf_RING"/>
</dbReference>
<dbReference type="InterPro" id="IPR013083">
    <property type="entry name" value="Znf_RING/FYVE/PHD"/>
</dbReference>
<dbReference type="PROSITE" id="PS50089">
    <property type="entry name" value="ZF_RING_2"/>
    <property type="match status" value="1"/>
</dbReference>
<dbReference type="PANTHER" id="PTHR12983">
    <property type="entry name" value="RING FINGER 10 FAMILY MEMBER"/>
    <property type="match status" value="1"/>
</dbReference>
<protein>
    <submittedName>
        <fullName evidence="9">Putative RING finger protein P8B7.23</fullName>
    </submittedName>
</protein>
<keyword evidence="3" id="KW-0479">Metal-binding</keyword>
<proteinExistence type="predicted"/>
<dbReference type="GO" id="GO:0045944">
    <property type="term" value="P:positive regulation of transcription by RNA polymerase II"/>
    <property type="evidence" value="ECO:0007669"/>
    <property type="project" value="TreeGrafter"/>
</dbReference>
<evidence type="ECO:0000256" key="1">
    <source>
        <dbReference type="ARBA" id="ARBA00004496"/>
    </source>
</evidence>
<comment type="subcellular location">
    <subcellularLocation>
        <location evidence="1">Cytoplasm</location>
    </subcellularLocation>
</comment>
<dbReference type="SUPFAM" id="SSF57850">
    <property type="entry name" value="RING/U-box"/>
    <property type="match status" value="1"/>
</dbReference>
<dbReference type="Gene3D" id="3.30.40.10">
    <property type="entry name" value="Zinc/RING finger domain, C3HC4 (zinc finger)"/>
    <property type="match status" value="1"/>
</dbReference>
<evidence type="ECO:0000256" key="5">
    <source>
        <dbReference type="ARBA" id="ARBA00022833"/>
    </source>
</evidence>
<accession>A0A2V3J745</accession>
<organism evidence="9 10">
    <name type="scientific">Gracilariopsis chorda</name>
    <dbReference type="NCBI Taxonomy" id="448386"/>
    <lineage>
        <taxon>Eukaryota</taxon>
        <taxon>Rhodophyta</taxon>
        <taxon>Florideophyceae</taxon>
        <taxon>Rhodymeniophycidae</taxon>
        <taxon>Gracilariales</taxon>
        <taxon>Gracilariaceae</taxon>
        <taxon>Gracilariopsis</taxon>
    </lineage>
</organism>
<comment type="caution">
    <text evidence="9">The sequence shown here is derived from an EMBL/GenBank/DDBJ whole genome shotgun (WGS) entry which is preliminary data.</text>
</comment>
<evidence type="ECO:0000313" key="10">
    <source>
        <dbReference type="Proteomes" id="UP000247409"/>
    </source>
</evidence>
<sequence>MSSPDARRRRARKGRALVVPADTLLNFSRYSPPPAERRPLPLRASSSRAAARESPPPQPNNRFAVAPGTLPLSPNNLPWQLVELVFVMGMSQCPICLHSASAACITRCGHVFDRVCMLQHISITSDESGRAKCPLCAKTVTVSDLRAVCFLKPAVMQVGLPCRMTLVSSHKQYLIASRHSAHSLPKTQLPHGVSLDEAFFSRFVVADAVFLQRLVWDDIRALRALAREDESLKAFVNMALDEMHRLNIIFRNRRKLNNEEQQQCAGQGELGSAMWYFYQASDSTNAFLHPVNHRFLNTELQGQFNTGPSEIEGEVVHIERYTMDEKIRKRYRFLSHLADGCEFKFVELNLTHMLSAATIATHAHELKERERMRKRLRAVNAKEERQRVRRESELMREYVKAQGVGTRGGHGELETVDSRDVSSFPALNEGGGGEGTAGSVENECVWGSEVGSYSSVTSNMGMFPSLGQTTVGPGSQGPGSGTGPGSGVSGNAAQGVWAGGSGTQGEETRKGRKWHGKSTIVLSNAGARQRHR</sequence>
<dbReference type="AlphaFoldDB" id="A0A2V3J745"/>
<name>A0A2V3J745_9FLOR</name>
<keyword evidence="2" id="KW-0963">Cytoplasm</keyword>